<reference evidence="2 3" key="1">
    <citation type="submission" date="2015-12" db="EMBL/GenBank/DDBJ databases">
        <title>The genome of Folsomia candida.</title>
        <authorList>
            <person name="Faddeeva A."/>
            <person name="Derks M.F."/>
            <person name="Anvar Y."/>
            <person name="Smit S."/>
            <person name="Van Straalen N."/>
            <person name="Roelofs D."/>
        </authorList>
    </citation>
    <scope>NUCLEOTIDE SEQUENCE [LARGE SCALE GENOMIC DNA]</scope>
    <source>
        <strain evidence="2 3">VU population</strain>
        <tissue evidence="2">Whole body</tissue>
    </source>
</reference>
<keyword evidence="3" id="KW-1185">Reference proteome</keyword>
<accession>A0A226D5E8</accession>
<dbReference type="GO" id="GO:0003677">
    <property type="term" value="F:DNA binding"/>
    <property type="evidence" value="ECO:0007669"/>
    <property type="project" value="InterPro"/>
</dbReference>
<gene>
    <name evidence="2" type="ORF">Fcan01_24480</name>
</gene>
<dbReference type="OrthoDB" id="8890632at2759"/>
<dbReference type="Proteomes" id="UP000198287">
    <property type="component" value="Unassembled WGS sequence"/>
</dbReference>
<proteinExistence type="predicted"/>
<dbReference type="InterPro" id="IPR018379">
    <property type="entry name" value="BEN_domain"/>
</dbReference>
<evidence type="ECO:0000313" key="3">
    <source>
        <dbReference type="Proteomes" id="UP000198287"/>
    </source>
</evidence>
<evidence type="ECO:0000259" key="1">
    <source>
        <dbReference type="PROSITE" id="PS51457"/>
    </source>
</evidence>
<name>A0A226D5E8_FOLCA</name>
<sequence>MSYLLIDWVDELPKTYSVVLCNRLEDESLRSDPSKLVGKTVQILWNRGKSYPGLVLKIGTDEEVLVREADELAIKAASENQVVSTSRRGKKRGADRADKIEEIVSASLRLEEEANRPTDTTINSIDEVGTAPEGDSINYEEKYRELKVELYPDSGVFLPSSDLAAIKIASNKPTVLARNLFRRLFSIEEMSSHSLFGKKCNANQGQVPLPEIDVGRRNAVINYVLKEEGFDAPPTTGNIEADGIFLKAKKTTHKEISKSLTELLRQEHKQRVISNYRLVT</sequence>
<dbReference type="AlphaFoldDB" id="A0A226D5E8"/>
<evidence type="ECO:0000313" key="2">
    <source>
        <dbReference type="EMBL" id="OXA40782.1"/>
    </source>
</evidence>
<dbReference type="PROSITE" id="PS51457">
    <property type="entry name" value="BEN"/>
    <property type="match status" value="1"/>
</dbReference>
<dbReference type="Gene3D" id="1.10.10.2590">
    <property type="entry name" value="BEN domain"/>
    <property type="match status" value="1"/>
</dbReference>
<dbReference type="EMBL" id="LNIX01000032">
    <property type="protein sequence ID" value="OXA40782.1"/>
    <property type="molecule type" value="Genomic_DNA"/>
</dbReference>
<organism evidence="2 3">
    <name type="scientific">Folsomia candida</name>
    <name type="common">Springtail</name>
    <dbReference type="NCBI Taxonomy" id="158441"/>
    <lineage>
        <taxon>Eukaryota</taxon>
        <taxon>Metazoa</taxon>
        <taxon>Ecdysozoa</taxon>
        <taxon>Arthropoda</taxon>
        <taxon>Hexapoda</taxon>
        <taxon>Collembola</taxon>
        <taxon>Entomobryomorpha</taxon>
        <taxon>Isotomoidea</taxon>
        <taxon>Isotomidae</taxon>
        <taxon>Proisotominae</taxon>
        <taxon>Folsomia</taxon>
    </lineage>
</organism>
<comment type="caution">
    <text evidence="2">The sequence shown here is derived from an EMBL/GenBank/DDBJ whole genome shotgun (WGS) entry which is preliminary data.</text>
</comment>
<feature type="domain" description="BEN" evidence="1">
    <location>
        <begin position="153"/>
        <end position="271"/>
    </location>
</feature>
<protein>
    <recommendedName>
        <fullName evidence="1">BEN domain-containing protein</fullName>
    </recommendedName>
</protein>